<dbReference type="GO" id="GO:0003796">
    <property type="term" value="F:lysozyme activity"/>
    <property type="evidence" value="ECO:0007669"/>
    <property type="project" value="InterPro"/>
</dbReference>
<reference evidence="5" key="1">
    <citation type="submission" date="2020-08" db="EMBL/GenBank/DDBJ databases">
        <title>Genome public.</title>
        <authorList>
            <person name="Liu C."/>
            <person name="Sun Q."/>
        </authorList>
    </citation>
    <scope>NUCLEOTIDE SEQUENCE</scope>
    <source>
        <strain evidence="5">H8</strain>
    </source>
</reference>
<dbReference type="AlphaFoldDB" id="A0A926DK94"/>
<name>A0A926DK94_9FIRM</name>
<feature type="domain" description="LysM" evidence="4">
    <location>
        <begin position="301"/>
        <end position="345"/>
    </location>
</feature>
<keyword evidence="6" id="KW-1185">Reference proteome</keyword>
<evidence type="ECO:0000256" key="3">
    <source>
        <dbReference type="ARBA" id="ARBA00023295"/>
    </source>
</evidence>
<dbReference type="InterPro" id="IPR018392">
    <property type="entry name" value="LysM"/>
</dbReference>
<feature type="domain" description="LysM" evidence="4">
    <location>
        <begin position="357"/>
        <end position="401"/>
    </location>
</feature>
<dbReference type="GO" id="GO:0009253">
    <property type="term" value="P:peptidoglycan catabolic process"/>
    <property type="evidence" value="ECO:0007669"/>
    <property type="project" value="InterPro"/>
</dbReference>
<dbReference type="Proteomes" id="UP000611762">
    <property type="component" value="Unassembled WGS sequence"/>
</dbReference>
<proteinExistence type="inferred from homology"/>
<keyword evidence="3" id="KW-0326">Glycosidase</keyword>
<dbReference type="InterPro" id="IPR036779">
    <property type="entry name" value="LysM_dom_sf"/>
</dbReference>
<dbReference type="PROSITE" id="PS51782">
    <property type="entry name" value="LYSM"/>
    <property type="match status" value="3"/>
</dbReference>
<dbReference type="PANTHER" id="PTHR33734:SF22">
    <property type="entry name" value="MEMBRANE-BOUND LYTIC MUREIN TRANSGLYCOSYLASE D"/>
    <property type="match status" value="1"/>
</dbReference>
<dbReference type="PANTHER" id="PTHR33734">
    <property type="entry name" value="LYSM DOMAIN-CONTAINING GPI-ANCHORED PROTEIN 2"/>
    <property type="match status" value="1"/>
</dbReference>
<evidence type="ECO:0000313" key="5">
    <source>
        <dbReference type="EMBL" id="MBC8539791.1"/>
    </source>
</evidence>
<evidence type="ECO:0000256" key="2">
    <source>
        <dbReference type="ARBA" id="ARBA00022801"/>
    </source>
</evidence>
<dbReference type="InterPro" id="IPR002053">
    <property type="entry name" value="Glyco_hydro_25"/>
</dbReference>
<protein>
    <submittedName>
        <fullName evidence="5">LysM peptidoglycan-binding domain-containing protein</fullName>
    </submittedName>
</protein>
<dbReference type="Gene3D" id="3.10.350.10">
    <property type="entry name" value="LysM domain"/>
    <property type="match status" value="3"/>
</dbReference>
<comment type="similarity">
    <text evidence="1">Belongs to the glycosyl hydrolase 25 family.</text>
</comment>
<dbReference type="SMART" id="SM00257">
    <property type="entry name" value="LysM"/>
    <property type="match status" value="3"/>
</dbReference>
<comment type="caution">
    <text evidence="5">The sequence shown here is derived from an EMBL/GenBank/DDBJ whole genome shotgun (WGS) entry which is preliminary data.</text>
</comment>
<dbReference type="Gene3D" id="3.20.20.80">
    <property type="entry name" value="Glycosidases"/>
    <property type="match status" value="1"/>
</dbReference>
<feature type="domain" description="LysM" evidence="4">
    <location>
        <begin position="244"/>
        <end position="288"/>
    </location>
</feature>
<dbReference type="CDD" id="cd00118">
    <property type="entry name" value="LysM"/>
    <property type="match status" value="3"/>
</dbReference>
<keyword evidence="2" id="KW-0378">Hydrolase</keyword>
<dbReference type="InterPro" id="IPR017853">
    <property type="entry name" value="GH"/>
</dbReference>
<accession>A0A926DK94</accession>
<evidence type="ECO:0000313" key="6">
    <source>
        <dbReference type="Proteomes" id="UP000611762"/>
    </source>
</evidence>
<dbReference type="InterPro" id="IPR018077">
    <property type="entry name" value="Glyco_hydro_fam25_subgr"/>
</dbReference>
<sequence length="403" mass="44418">MFHKFTAAISAVLLSVVMCVPVLGFSAGGTVRYEGIDVSEWQGEIDWQRVKDAGIEIAYIRSSAGSAYRDPRFAENYAGAKENGIKVGFYHYVTARNTDQARQQAEFFVNIIGSTTPECRLAMDFESFGSLTVAQINEISEVFLQTVQERSGRQVCIYSDASNARSVFDERLTKYPLWVADYYVENPEPNGKWNVWAGFQFTDVGRVDGINGNVDRDIFTDLLLEDETVPNVPDGTPHENGAEISYTVRRGDTLWAIARRYGTTISEIVGINKIVNPNLIYVGEVLKIIPGQTEEGVAPVQTVTVKRGDTLWAIARQFNTTVSAIADLNGIQNPNLIYPGQVLKITPGAGGAADTTVRYTVRRGDTLWAISRRFNTTVSAIANLNGIRNPNLIYPGQVLTIPA</sequence>
<gene>
    <name evidence="5" type="ORF">H8698_02225</name>
</gene>
<dbReference type="SMART" id="SM00641">
    <property type="entry name" value="Glyco_25"/>
    <property type="match status" value="1"/>
</dbReference>
<dbReference type="CDD" id="cd06525">
    <property type="entry name" value="GH25_Lyc-like"/>
    <property type="match status" value="1"/>
</dbReference>
<evidence type="ECO:0000259" key="4">
    <source>
        <dbReference type="PROSITE" id="PS51782"/>
    </source>
</evidence>
<dbReference type="Pfam" id="PF01476">
    <property type="entry name" value="LysM"/>
    <property type="match status" value="3"/>
</dbReference>
<organism evidence="5 6">
    <name type="scientific">Congzhengia minquanensis</name>
    <dbReference type="NCBI Taxonomy" id="2763657"/>
    <lineage>
        <taxon>Bacteria</taxon>
        <taxon>Bacillati</taxon>
        <taxon>Bacillota</taxon>
        <taxon>Clostridia</taxon>
        <taxon>Eubacteriales</taxon>
        <taxon>Oscillospiraceae</taxon>
        <taxon>Congzhengia</taxon>
    </lineage>
</organism>
<dbReference type="RefSeq" id="WP_249310992.1">
    <property type="nucleotide sequence ID" value="NZ_JACRSU010000001.1"/>
</dbReference>
<dbReference type="SUPFAM" id="SSF51445">
    <property type="entry name" value="(Trans)glycosidases"/>
    <property type="match status" value="1"/>
</dbReference>
<dbReference type="GO" id="GO:0016998">
    <property type="term" value="P:cell wall macromolecule catabolic process"/>
    <property type="evidence" value="ECO:0007669"/>
    <property type="project" value="InterPro"/>
</dbReference>
<dbReference type="SUPFAM" id="SSF54106">
    <property type="entry name" value="LysM domain"/>
    <property type="match status" value="3"/>
</dbReference>
<dbReference type="PROSITE" id="PS51904">
    <property type="entry name" value="GLYCOSYL_HYDROL_F25_2"/>
    <property type="match status" value="1"/>
</dbReference>
<dbReference type="Pfam" id="PF01183">
    <property type="entry name" value="Glyco_hydro_25"/>
    <property type="match status" value="1"/>
</dbReference>
<evidence type="ECO:0000256" key="1">
    <source>
        <dbReference type="ARBA" id="ARBA00010646"/>
    </source>
</evidence>
<dbReference type="EMBL" id="JACRSU010000001">
    <property type="protein sequence ID" value="MBC8539791.1"/>
    <property type="molecule type" value="Genomic_DNA"/>
</dbReference>